<protein>
    <submittedName>
        <fullName evidence="3">Uncharacterized protein LOC111288872</fullName>
    </submittedName>
</protein>
<dbReference type="GO" id="GO:0004523">
    <property type="term" value="F:RNA-DNA hybrid ribonuclease activity"/>
    <property type="evidence" value="ECO:0007669"/>
    <property type="project" value="InterPro"/>
</dbReference>
<proteinExistence type="predicted"/>
<dbReference type="AlphaFoldDB" id="A0A6P5Y545"/>
<dbReference type="InterPro" id="IPR036397">
    <property type="entry name" value="RNaseH_sf"/>
</dbReference>
<dbReference type="InterPro" id="IPR044730">
    <property type="entry name" value="RNase_H-like_dom_plant"/>
</dbReference>
<dbReference type="GO" id="GO:0003676">
    <property type="term" value="F:nucleic acid binding"/>
    <property type="evidence" value="ECO:0007669"/>
    <property type="project" value="InterPro"/>
</dbReference>
<dbReference type="InterPro" id="IPR002156">
    <property type="entry name" value="RNaseH_domain"/>
</dbReference>
<dbReference type="PANTHER" id="PTHR33033:SF69">
    <property type="entry name" value="POLYNUCLEOTIDYL TRANSFERASE, RIBONUCLEASE H FOLD"/>
    <property type="match status" value="1"/>
</dbReference>
<keyword evidence="2" id="KW-1185">Reference proteome</keyword>
<sequence>MSNILKFNVDGSKRGKPGTAGCGGALRDSKSNIRRLFCGPLGIQDSNMAGCKKKTSELFKTSQSYKKEALIIESDSIVTISWIYNRGNRPWGLWSTLDEINSLKKSIGMVGFVLAFREANSFADALVKLGVNSNEFFVAWL</sequence>
<dbReference type="CDD" id="cd06222">
    <property type="entry name" value="RNase_H_like"/>
    <property type="match status" value="1"/>
</dbReference>
<evidence type="ECO:0000259" key="1">
    <source>
        <dbReference type="Pfam" id="PF13456"/>
    </source>
</evidence>
<dbReference type="OrthoDB" id="957938at2759"/>
<dbReference type="SUPFAM" id="SSF53098">
    <property type="entry name" value="Ribonuclease H-like"/>
    <property type="match status" value="1"/>
</dbReference>
<gene>
    <name evidence="3" type="primary">LOC111288872</name>
</gene>
<dbReference type="KEGG" id="dzi:111288872"/>
<dbReference type="InterPro" id="IPR012337">
    <property type="entry name" value="RNaseH-like_sf"/>
</dbReference>
<reference evidence="3" key="1">
    <citation type="submission" date="2025-08" db="UniProtKB">
        <authorList>
            <consortium name="RefSeq"/>
        </authorList>
    </citation>
    <scope>IDENTIFICATION</scope>
    <source>
        <tissue evidence="3">Fruit stalk</tissue>
    </source>
</reference>
<dbReference type="PANTHER" id="PTHR33033">
    <property type="entry name" value="POLYNUCLEOTIDYL TRANSFERASE, RIBONUCLEASE H-LIKE SUPERFAMILY PROTEIN-RELATED"/>
    <property type="match status" value="1"/>
</dbReference>
<organism evidence="2 3">
    <name type="scientific">Durio zibethinus</name>
    <name type="common">Durian</name>
    <dbReference type="NCBI Taxonomy" id="66656"/>
    <lineage>
        <taxon>Eukaryota</taxon>
        <taxon>Viridiplantae</taxon>
        <taxon>Streptophyta</taxon>
        <taxon>Embryophyta</taxon>
        <taxon>Tracheophyta</taxon>
        <taxon>Spermatophyta</taxon>
        <taxon>Magnoliopsida</taxon>
        <taxon>eudicotyledons</taxon>
        <taxon>Gunneridae</taxon>
        <taxon>Pentapetalae</taxon>
        <taxon>rosids</taxon>
        <taxon>malvids</taxon>
        <taxon>Malvales</taxon>
        <taxon>Malvaceae</taxon>
        <taxon>Helicteroideae</taxon>
        <taxon>Durio</taxon>
    </lineage>
</organism>
<name>A0A6P5Y545_DURZI</name>
<dbReference type="GeneID" id="111288872"/>
<accession>A0A6P5Y545</accession>
<dbReference type="Pfam" id="PF13456">
    <property type="entry name" value="RVT_3"/>
    <property type="match status" value="1"/>
</dbReference>
<feature type="domain" description="RNase H type-1" evidence="1">
    <location>
        <begin position="8"/>
        <end position="128"/>
    </location>
</feature>
<dbReference type="RefSeq" id="XP_022735562.1">
    <property type="nucleotide sequence ID" value="XM_022879827.1"/>
</dbReference>
<evidence type="ECO:0000313" key="3">
    <source>
        <dbReference type="RefSeq" id="XP_022735562.1"/>
    </source>
</evidence>
<dbReference type="Gene3D" id="3.30.420.10">
    <property type="entry name" value="Ribonuclease H-like superfamily/Ribonuclease H"/>
    <property type="match status" value="1"/>
</dbReference>
<evidence type="ECO:0000313" key="2">
    <source>
        <dbReference type="Proteomes" id="UP000515121"/>
    </source>
</evidence>
<dbReference type="Proteomes" id="UP000515121">
    <property type="component" value="Unplaced"/>
</dbReference>